<evidence type="ECO:0000256" key="1">
    <source>
        <dbReference type="SAM" id="Phobius"/>
    </source>
</evidence>
<feature type="transmembrane region" description="Helical" evidence="1">
    <location>
        <begin position="115"/>
        <end position="134"/>
    </location>
</feature>
<keyword evidence="1" id="KW-1133">Transmembrane helix</keyword>
<organism evidence="2 3">
    <name type="scientific">Sphingosinicella rhizophila</name>
    <dbReference type="NCBI Taxonomy" id="3050082"/>
    <lineage>
        <taxon>Bacteria</taxon>
        <taxon>Pseudomonadati</taxon>
        <taxon>Pseudomonadota</taxon>
        <taxon>Alphaproteobacteria</taxon>
        <taxon>Sphingomonadales</taxon>
        <taxon>Sphingosinicellaceae</taxon>
        <taxon>Sphingosinicella</taxon>
    </lineage>
</organism>
<accession>A0ABU3QCT1</accession>
<keyword evidence="3" id="KW-1185">Reference proteome</keyword>
<dbReference type="EMBL" id="JAVUPU010000014">
    <property type="protein sequence ID" value="MDT9600949.1"/>
    <property type="molecule type" value="Genomic_DNA"/>
</dbReference>
<name>A0ABU3QCT1_9SPHN</name>
<dbReference type="Proteomes" id="UP001259572">
    <property type="component" value="Unassembled WGS sequence"/>
</dbReference>
<proteinExistence type="predicted"/>
<keyword evidence="1" id="KW-0812">Transmembrane</keyword>
<protein>
    <recommendedName>
        <fullName evidence="4">Peptidase</fullName>
    </recommendedName>
</protein>
<evidence type="ECO:0000313" key="2">
    <source>
        <dbReference type="EMBL" id="MDT9600949.1"/>
    </source>
</evidence>
<sequence>MSPMVKILIGLIAALLIGWIWHGPLGHGAALIDRMEGQARTAVAATEVPGIEVHLARHPLKRIATLDGPANDLQREGLGSQKGISDYVRAIDGIAKVRWADEKPATAMPLLAEGLLLHVIAYLLGLGLAAIFWGRKKKEGFL</sequence>
<reference evidence="2 3" key="1">
    <citation type="submission" date="2023-05" db="EMBL/GenBank/DDBJ databases">
        <authorList>
            <person name="Guo Y."/>
        </authorList>
    </citation>
    <scope>NUCLEOTIDE SEQUENCE [LARGE SCALE GENOMIC DNA]</scope>
    <source>
        <strain evidence="2 3">GR2756</strain>
    </source>
</reference>
<evidence type="ECO:0000313" key="3">
    <source>
        <dbReference type="Proteomes" id="UP001259572"/>
    </source>
</evidence>
<evidence type="ECO:0008006" key="4">
    <source>
        <dbReference type="Google" id="ProtNLM"/>
    </source>
</evidence>
<dbReference type="RefSeq" id="WP_315728555.1">
    <property type="nucleotide sequence ID" value="NZ_JAVUPU010000014.1"/>
</dbReference>
<gene>
    <name evidence="2" type="ORF">RQX22_18500</name>
</gene>
<comment type="caution">
    <text evidence="2">The sequence shown here is derived from an EMBL/GenBank/DDBJ whole genome shotgun (WGS) entry which is preliminary data.</text>
</comment>
<keyword evidence="1" id="KW-0472">Membrane</keyword>